<keyword evidence="1" id="KW-0472">Membrane</keyword>
<keyword evidence="1" id="KW-0812">Transmembrane</keyword>
<reference evidence="3" key="1">
    <citation type="submission" date="2017-08" db="EMBL/GenBank/DDBJ databases">
        <title>Direct submision.</title>
        <authorList>
            <person name="Kim S.-J."/>
            <person name="Rhee S.-K."/>
        </authorList>
    </citation>
    <scope>NUCLEOTIDE SEQUENCE [LARGE SCALE GENOMIC DNA]</scope>
    <source>
        <strain evidence="3">GI5</strain>
    </source>
</reference>
<dbReference type="Gene3D" id="3.40.30.10">
    <property type="entry name" value="Glutaredoxin"/>
    <property type="match status" value="1"/>
</dbReference>
<keyword evidence="3" id="KW-1185">Reference proteome</keyword>
<feature type="transmembrane region" description="Helical" evidence="1">
    <location>
        <begin position="16"/>
        <end position="34"/>
    </location>
</feature>
<dbReference type="AlphaFoldDB" id="A0A2K9LPG2"/>
<dbReference type="InterPro" id="IPR036249">
    <property type="entry name" value="Thioredoxin-like_sf"/>
</dbReference>
<dbReference type="RefSeq" id="WP_101895386.1">
    <property type="nucleotide sequence ID" value="NZ_CP022684.1"/>
</dbReference>
<dbReference type="Proteomes" id="UP000235116">
    <property type="component" value="Chromosome"/>
</dbReference>
<keyword evidence="1" id="KW-1133">Transmembrane helix</keyword>
<dbReference type="KEGG" id="kak:Kalk_16955"/>
<evidence type="ECO:0008006" key="4">
    <source>
        <dbReference type="Google" id="ProtNLM"/>
    </source>
</evidence>
<dbReference type="OrthoDB" id="9785445at2"/>
<sequence length="213" mass="23905">MDTSTQSNITNRNRKTLLIALSVFVIPFLAALVLHKTGLYQSVGTSNKGQLVMPPVAFESLSLSDEHATLLDPSALKKTWWMVYVVPESCDQSCNNSLYQMRQIHLALGPDQSRVATMLISAHELDADYKDFIKKEFPNLTVAFTNTAELQNWFAETDNNALKADQAGYIYLVDTMGAVFMYYPTYADEQQSILKGRDLLKDLQKVLKLSKIG</sequence>
<proteinExistence type="predicted"/>
<evidence type="ECO:0000313" key="3">
    <source>
        <dbReference type="Proteomes" id="UP000235116"/>
    </source>
</evidence>
<evidence type="ECO:0000256" key="1">
    <source>
        <dbReference type="SAM" id="Phobius"/>
    </source>
</evidence>
<protein>
    <recommendedName>
        <fullName evidence="4">Thioredoxin domain-containing protein</fullName>
    </recommendedName>
</protein>
<gene>
    <name evidence="2" type="ORF">Kalk_16955</name>
</gene>
<dbReference type="EMBL" id="CP022684">
    <property type="protein sequence ID" value="AUM14011.1"/>
    <property type="molecule type" value="Genomic_DNA"/>
</dbReference>
<dbReference type="SUPFAM" id="SSF52833">
    <property type="entry name" value="Thioredoxin-like"/>
    <property type="match status" value="1"/>
</dbReference>
<organism evidence="2 3">
    <name type="scientific">Ketobacter alkanivorans</name>
    <dbReference type="NCBI Taxonomy" id="1917421"/>
    <lineage>
        <taxon>Bacteria</taxon>
        <taxon>Pseudomonadati</taxon>
        <taxon>Pseudomonadota</taxon>
        <taxon>Gammaproteobacteria</taxon>
        <taxon>Pseudomonadales</taxon>
        <taxon>Ketobacteraceae</taxon>
        <taxon>Ketobacter</taxon>
    </lineage>
</organism>
<evidence type="ECO:0000313" key="2">
    <source>
        <dbReference type="EMBL" id="AUM14011.1"/>
    </source>
</evidence>
<accession>A0A2K9LPG2</accession>
<name>A0A2K9LPG2_9GAMM</name>